<feature type="region of interest" description="Disordered" evidence="1">
    <location>
        <begin position="214"/>
        <end position="317"/>
    </location>
</feature>
<protein>
    <submittedName>
        <fullName evidence="2">Uncharacterized protein</fullName>
    </submittedName>
</protein>
<organism evidence="2">
    <name type="scientific">Chromera velia CCMP2878</name>
    <dbReference type="NCBI Taxonomy" id="1169474"/>
    <lineage>
        <taxon>Eukaryota</taxon>
        <taxon>Sar</taxon>
        <taxon>Alveolata</taxon>
        <taxon>Colpodellida</taxon>
        <taxon>Chromeraceae</taxon>
        <taxon>Chromera</taxon>
    </lineage>
</organism>
<evidence type="ECO:0000313" key="2">
    <source>
        <dbReference type="EMBL" id="CEM09301.1"/>
    </source>
</evidence>
<feature type="compositionally biased region" description="Basic and acidic residues" evidence="1">
    <location>
        <begin position="277"/>
        <end position="301"/>
    </location>
</feature>
<sequence length="1080" mass="117524">MVGHGEDSEIIFASKVAGTVLIFVPDESKLQAEAQKSSESGDHSYLSAELGGKWSFFAANGTRLSQTTVTDLNFMFPPEDALWNLCGEEVPLNLPCTVGDFEPHVEAGIEGAPCTLLGDCDEGLQCVKVSMLHSVCVKSEEVDADAEVVRGPQPAPPWDNCFFAPEDRKCSVEGFVCYRNTQWDSYAQCRPEGDCPKPSLSALRAVEGGASRALPWDHDGAAASPQRPLHTRGTSLQSVHRRLMEADSMRRYQRGRRRRLLQKQKRRRRRLEEGEEGGEREREREENAHKRRLQDCVDRFRKSGQGEGEKEEGISVGSSDFSYQESLPDVRVNAVGRVEVKLCDEWMDFSEVGSENASPFLFAEEDDDGNVGEGGETEDEEEDPDLALTELPTGGEEDVGWTYGWQCDQPLGMGGSSTSTAEGGRPSGVMSKEEAGEIAKVEGLVPQDEDGILFLFERETDENGEVLKASSEENIQQSQMGDSGTSVSDLSFLDPSLSTNLPAQPTLPPRKHRGLSMRCHPEIPIYRGAPARTWSPSLSCAPRLALAPSVNVGTAWYFAPHAVFSIGWNSGPTVYLAPFIRVTPSFNTGFRVFAGPIVRIAPTYTSGVSITMAPFVTGVPSAALGVGVTLAPVLLLPNIFEDFFFQRTDFGPSKRDVGPPVVEVTAKDAKIDPASVLDFVYEDVFPVRETVATVQGIELPNTPKALQKVGIKRHTKLGDFFVAGTTFSVTCPRLVIQSPDQEPGTIKVLYVNPRDSSDPNLLLSEQCITAMPSDVIRDIPNLPPQAIYGIRMLEAIEALIPPELRVAADLILNFARVVGEGGIPDLGSWLKSFSDSFADGGFKGVLERLPEQDHIAIQLRPDGVQRRLKGGGEIDSTRSPSQQWHSRLTFQRAMKIAVENLSPSSLPSLPSLFPPWSSTMKRAKETAESLIKDLRVHLSDPKIPSGTPFKLASPFALPPPSAKKDTQTEQPALFRSSLFTQKSEKVLEEADGEEECSRKDNGENAEGSSCSLDIPEISEEEGEKDGDVGALEALWGLWVSPLSLAVRKLMGALDGGFSGASRLCANICVEPDGMPAGVSL</sequence>
<proteinExistence type="predicted"/>
<dbReference type="PhylomeDB" id="A0A0G4FA88"/>
<name>A0A0G4FA88_9ALVE</name>
<accession>A0A0G4FA88</accession>
<evidence type="ECO:0000256" key="1">
    <source>
        <dbReference type="SAM" id="MobiDB-lite"/>
    </source>
</evidence>
<feature type="compositionally biased region" description="Acidic residues" evidence="1">
    <location>
        <begin position="363"/>
        <end position="384"/>
    </location>
</feature>
<dbReference type="AlphaFoldDB" id="A0A0G4FA88"/>
<feature type="compositionally biased region" description="Basic residues" evidence="1">
    <location>
        <begin position="251"/>
        <end position="269"/>
    </location>
</feature>
<reference evidence="2" key="1">
    <citation type="submission" date="2014-11" db="EMBL/GenBank/DDBJ databases">
        <authorList>
            <person name="Otto D Thomas"/>
            <person name="Naeem Raeece"/>
        </authorList>
    </citation>
    <scope>NUCLEOTIDE SEQUENCE</scope>
</reference>
<feature type="region of interest" description="Disordered" evidence="1">
    <location>
        <begin position="945"/>
        <end position="1011"/>
    </location>
</feature>
<dbReference type="VEuPathDB" id="CryptoDB:Cvel_15854"/>
<dbReference type="EMBL" id="CDMZ01000215">
    <property type="protein sequence ID" value="CEM09301.1"/>
    <property type="molecule type" value="Genomic_DNA"/>
</dbReference>
<gene>
    <name evidence="2" type="ORF">Cvel_15854</name>
</gene>
<feature type="region of interest" description="Disordered" evidence="1">
    <location>
        <begin position="362"/>
        <end position="384"/>
    </location>
</feature>